<keyword evidence="2" id="KW-0472">Membrane</keyword>
<keyword evidence="2" id="KW-1133">Transmembrane helix</keyword>
<evidence type="ECO:0000313" key="4">
    <source>
        <dbReference type="Proteomes" id="UP000663879"/>
    </source>
</evidence>
<accession>A0A813NYH8</accession>
<gene>
    <name evidence="3" type="ORF">OXX778_LOCUS3674</name>
</gene>
<comment type="caution">
    <text evidence="3">The sequence shown here is derived from an EMBL/GenBank/DDBJ whole genome shotgun (WGS) entry which is preliminary data.</text>
</comment>
<organism evidence="3 4">
    <name type="scientific">Brachionus calyciflorus</name>
    <dbReference type="NCBI Taxonomy" id="104777"/>
    <lineage>
        <taxon>Eukaryota</taxon>
        <taxon>Metazoa</taxon>
        <taxon>Spiralia</taxon>
        <taxon>Gnathifera</taxon>
        <taxon>Rotifera</taxon>
        <taxon>Eurotatoria</taxon>
        <taxon>Monogononta</taxon>
        <taxon>Pseudotrocha</taxon>
        <taxon>Ploima</taxon>
        <taxon>Brachionidae</taxon>
        <taxon>Brachionus</taxon>
    </lineage>
</organism>
<evidence type="ECO:0000256" key="2">
    <source>
        <dbReference type="SAM" id="Phobius"/>
    </source>
</evidence>
<evidence type="ECO:0000313" key="3">
    <source>
        <dbReference type="EMBL" id="CAF0746386.1"/>
    </source>
</evidence>
<feature type="transmembrane region" description="Helical" evidence="2">
    <location>
        <begin position="53"/>
        <end position="72"/>
    </location>
</feature>
<proteinExistence type="predicted"/>
<dbReference type="AlphaFoldDB" id="A0A813NYH8"/>
<dbReference type="EMBL" id="CAJNOC010000331">
    <property type="protein sequence ID" value="CAF0746386.1"/>
    <property type="molecule type" value="Genomic_DNA"/>
</dbReference>
<sequence length="265" mass="30684">MARISTPATFIIDKTILKQTFFPFTQTTIQSKIKVDFINDFIQLDLENNKMHLFGFLFIFFLTPLGLVIWFIKYFSKNCLLRFCCNRLCKRKKRDLNTVNNVKSDSALSGECGCIVRIRKGKNNKIEKKEINDSNKGQIVVKNFFVNNNNNSGMKRISIPDSNIAENRKSLKQFTISMVRSACVLIKLKPNEKTTKAKPQIYKSDCSKQEIYSISLQNLLGDRFASEEDLNDYCEFKEKSLVDLREELNDLDQLKLKASLKQMEV</sequence>
<keyword evidence="1" id="KW-0175">Coiled coil</keyword>
<feature type="coiled-coil region" evidence="1">
    <location>
        <begin position="234"/>
        <end position="261"/>
    </location>
</feature>
<dbReference type="Proteomes" id="UP000663879">
    <property type="component" value="Unassembled WGS sequence"/>
</dbReference>
<reference evidence="3" key="1">
    <citation type="submission" date="2021-02" db="EMBL/GenBank/DDBJ databases">
        <authorList>
            <person name="Nowell W R."/>
        </authorList>
    </citation>
    <scope>NUCLEOTIDE SEQUENCE</scope>
    <source>
        <strain evidence="3">Ploen Becks lab</strain>
    </source>
</reference>
<protein>
    <submittedName>
        <fullName evidence="3">Uncharacterized protein</fullName>
    </submittedName>
</protein>
<evidence type="ECO:0000256" key="1">
    <source>
        <dbReference type="SAM" id="Coils"/>
    </source>
</evidence>
<name>A0A813NYH8_9BILA</name>
<keyword evidence="2" id="KW-0812">Transmembrane</keyword>
<keyword evidence="4" id="KW-1185">Reference proteome</keyword>